<dbReference type="InterPro" id="IPR036116">
    <property type="entry name" value="FN3_sf"/>
</dbReference>
<proteinExistence type="predicted"/>
<dbReference type="AlphaFoldDB" id="T1BN48"/>
<evidence type="ECO:0000313" key="2">
    <source>
        <dbReference type="EMBL" id="EQD54729.1"/>
    </source>
</evidence>
<reference evidence="2" key="1">
    <citation type="submission" date="2013-08" db="EMBL/GenBank/DDBJ databases">
        <authorList>
            <person name="Mendez C."/>
            <person name="Richter M."/>
            <person name="Ferrer M."/>
            <person name="Sanchez J."/>
        </authorList>
    </citation>
    <scope>NUCLEOTIDE SEQUENCE</scope>
</reference>
<feature type="domain" description="Fibronectin type-III" evidence="1">
    <location>
        <begin position="1"/>
        <end position="60"/>
    </location>
</feature>
<dbReference type="SUPFAM" id="SSF49265">
    <property type="entry name" value="Fibronectin type III"/>
    <property type="match status" value="1"/>
</dbReference>
<protein>
    <submittedName>
        <fullName evidence="2">Fibronectin, type III domain protein</fullName>
    </submittedName>
</protein>
<dbReference type="Pfam" id="PF00041">
    <property type="entry name" value="fn3"/>
    <property type="match status" value="1"/>
</dbReference>
<feature type="non-terminal residue" evidence="2">
    <location>
        <position position="60"/>
    </location>
</feature>
<organism evidence="2">
    <name type="scientific">mine drainage metagenome</name>
    <dbReference type="NCBI Taxonomy" id="410659"/>
    <lineage>
        <taxon>unclassified sequences</taxon>
        <taxon>metagenomes</taxon>
        <taxon>ecological metagenomes</taxon>
    </lineage>
</organism>
<dbReference type="InterPro" id="IPR013783">
    <property type="entry name" value="Ig-like_fold"/>
</dbReference>
<dbReference type="PROSITE" id="PS50853">
    <property type="entry name" value="FN3"/>
    <property type="match status" value="1"/>
</dbReference>
<sequence length="60" mass="6039">MALSWTAPTNTGGSAITGYDVYEGTTTGGESAAAVNTTAITGTSYTVTGLTNGTTYYFTV</sequence>
<accession>T1BN48</accession>
<comment type="caution">
    <text evidence="2">The sequence shown here is derived from an EMBL/GenBank/DDBJ whole genome shotgun (WGS) entry which is preliminary data.</text>
</comment>
<evidence type="ECO:0000259" key="1">
    <source>
        <dbReference type="PROSITE" id="PS50853"/>
    </source>
</evidence>
<gene>
    <name evidence="2" type="ORF">B1B_09536</name>
</gene>
<dbReference type="EMBL" id="AUZY01006326">
    <property type="protein sequence ID" value="EQD54729.1"/>
    <property type="molecule type" value="Genomic_DNA"/>
</dbReference>
<dbReference type="CDD" id="cd00063">
    <property type="entry name" value="FN3"/>
    <property type="match status" value="1"/>
</dbReference>
<name>T1BN48_9ZZZZ</name>
<dbReference type="PRINTS" id="PR00014">
    <property type="entry name" value="FNTYPEIII"/>
</dbReference>
<dbReference type="InterPro" id="IPR003961">
    <property type="entry name" value="FN3_dom"/>
</dbReference>
<dbReference type="Gene3D" id="2.60.40.10">
    <property type="entry name" value="Immunoglobulins"/>
    <property type="match status" value="1"/>
</dbReference>
<reference evidence="2" key="2">
    <citation type="journal article" date="2014" name="ISME J.">
        <title>Microbial stratification in low pH oxic and suboxic macroscopic growths along an acid mine drainage.</title>
        <authorList>
            <person name="Mendez-Garcia C."/>
            <person name="Mesa V."/>
            <person name="Sprenger R.R."/>
            <person name="Richter M."/>
            <person name="Diez M.S."/>
            <person name="Solano J."/>
            <person name="Bargiela R."/>
            <person name="Golyshina O.V."/>
            <person name="Manteca A."/>
            <person name="Ramos J.L."/>
            <person name="Gallego J.R."/>
            <person name="Llorente I."/>
            <person name="Martins Dos Santos V.A."/>
            <person name="Jensen O.N."/>
            <person name="Pelaez A.I."/>
            <person name="Sanchez J."/>
            <person name="Ferrer M."/>
        </authorList>
    </citation>
    <scope>NUCLEOTIDE SEQUENCE</scope>
</reference>